<dbReference type="HOGENOM" id="CLU_268816_0_0_7"/>
<protein>
    <recommendedName>
        <fullName evidence="5">DUF115 domain-containing protein</fullName>
    </recommendedName>
</protein>
<dbReference type="PANTHER" id="PTHR41786:SF1">
    <property type="entry name" value="6-HYDROXYMETHYLPTERIN DIPHOSPHOKINASE MPTE-LIKE DOMAIN-CONTAINING PROTEIN"/>
    <property type="match status" value="1"/>
</dbReference>
<dbReference type="AlphaFoldDB" id="D5V7F0"/>
<keyword evidence="4" id="KW-1185">Reference proteome</keyword>
<accession>D5V7F0</accession>
<dbReference type="Pfam" id="PF01973">
    <property type="entry name" value="MptE-like"/>
    <property type="match status" value="1"/>
</dbReference>
<organism evidence="3 4">
    <name type="scientific">Arcobacter nitrofigilis (strain ATCC 33309 / DSM 7299 / CCUG 15893 / LMG 7604 / NCTC 12251 / CI)</name>
    <name type="common">Campylobacter nitrofigilis</name>
    <dbReference type="NCBI Taxonomy" id="572480"/>
    <lineage>
        <taxon>Bacteria</taxon>
        <taxon>Pseudomonadati</taxon>
        <taxon>Campylobacterota</taxon>
        <taxon>Epsilonproteobacteria</taxon>
        <taxon>Campylobacterales</taxon>
        <taxon>Arcobacteraceae</taxon>
        <taxon>Arcobacter</taxon>
    </lineage>
</organism>
<evidence type="ECO:0000259" key="1">
    <source>
        <dbReference type="Pfam" id="PF01973"/>
    </source>
</evidence>
<dbReference type="Proteomes" id="UP000000939">
    <property type="component" value="Chromosome"/>
</dbReference>
<dbReference type="Pfam" id="PF20157">
    <property type="entry name" value="Maf_flag10_N"/>
    <property type="match status" value="1"/>
</dbReference>
<evidence type="ECO:0008006" key="5">
    <source>
        <dbReference type="Google" id="ProtNLM"/>
    </source>
</evidence>
<gene>
    <name evidence="3" type="ordered locus">Arnit_2922</name>
</gene>
<dbReference type="InterPro" id="IPR045376">
    <property type="entry name" value="Maf_N"/>
</dbReference>
<dbReference type="RefSeq" id="WP_013136715.1">
    <property type="nucleotide sequence ID" value="NC_014166.1"/>
</dbReference>
<dbReference type="STRING" id="572480.Arnit_2922"/>
<name>D5V7F0_ARCNC</name>
<dbReference type="OrthoDB" id="5291305at2"/>
<dbReference type="InterPro" id="IPR002826">
    <property type="entry name" value="MptE-like"/>
</dbReference>
<sequence>MSLDQVQQLALQTYNENLKFFEENHPDLYKTLELYATAIEMGQITPQFELQYLNTHFDIVNPNTKEFLYTQNSNEISQKIADDINYDATVNSFKTYYELSYNGKRALDQDILAPYSIGNAPVINFVNKNLSNPQNVKEFHKFIIFGVLLGIHIPLIHEKLNSDVYLIIEPNLEFFRLSLFVTNYANLATKTKLYFSIAQNEYEFRKTFDNFYGEIFIYNHYLKFVNISSGSDMYMKVIQNYLVSQAHLLYAYDRTFLSISRTNSYITQNFKLLNISKKQPLKPFEKPVLFLAAGPSLQHNIDFVKENQDKFTIVAIYATLPILEKKGIKPDIVTQYDEQDIQVLNTLDKLNDINYFKDTIFIFASHVNAKLMNSFPKENIFTFQAMFEVKENFGVLTSPSIGELTYALLLLFQTKELYLLGLDFAMDVESGATHIEGHSGAGAFNKIKGLEESSDKNYSFRKNTIIVKGNFLPEVKSIPVFKTNIDTFAQFTEFYKDESQKVYNLSNGAYLSGATPLKIEDIDFSTFPKKVQESNKNEIYNSLEGISESGYNEKDLEKINLKLSGVKKMKKHLEQFQKIKKYNNFDEYKNALINVIQSVLFEKQHCEDLQSILLNYSSHNLHYIFYLFDLDTENDKKKYIYEINKNLLTQLNKIIDTYVISISYSNDENSILLKKLNKYLKEYSIKNSIYSEPFFKELVETSQRGYQYDFKPNSIGFFAIEDNLTNKDFINYVKEVLKRFPEVELKLFYFFEFQKIQAQFVFKQELNRIKLSIPNNISNITSSVELWLETYDNTINVKRIDDIILNNYENIYSVMFDNKERALKELETELIVPKKFTLANNLKENFTLSNTSYFEFANSLKDDIDKDLFNEKYLKEHIGFFAIKENLQQEFVNKIIEISNKFPNVKFSAFYFDEEVLKEYISIFSPIINRFKLICPKNIYDILENCEIFVQANIRNQSFFNEKISILLYSFNIPTIVLDETIKINPLLEYRELLIPNKILEERFRISINSNEDTNEEYTKDSIGFMGVKRYLTNDTFISYIKGLYVKSPKINFKVFCFSSSQEDLIKEVFKSELNRIKIIRPKNLFDISKEIELFIYLQGFDFLSPFLIKFTSILPLALRPEYKNTTIGSEEINKYSKYPIFIEPSYFGYTNDYIIDKNYNLYRILFEKFIPEILDDENLYDFLAFKLVDHILSNQLLKDFLVNYRKKELIYVTKTNHK</sequence>
<dbReference type="PANTHER" id="PTHR41786">
    <property type="entry name" value="MOTILITY ACCESSORY FACTOR MAF"/>
    <property type="match status" value="1"/>
</dbReference>
<reference evidence="3 4" key="1">
    <citation type="journal article" date="2010" name="Stand. Genomic Sci.">
        <title>Complete genome sequence of Arcobacter nitrofigilis type strain (CI).</title>
        <authorList>
            <person name="Pati A."/>
            <person name="Gronow S."/>
            <person name="Lapidus A."/>
            <person name="Copeland A."/>
            <person name="Glavina Del Rio T."/>
            <person name="Nolan M."/>
            <person name="Lucas S."/>
            <person name="Tice H."/>
            <person name="Cheng J.F."/>
            <person name="Han C."/>
            <person name="Chertkov O."/>
            <person name="Bruce D."/>
            <person name="Tapia R."/>
            <person name="Goodwin L."/>
            <person name="Pitluck S."/>
            <person name="Liolios K."/>
            <person name="Ivanova N."/>
            <person name="Mavromatis K."/>
            <person name="Chen A."/>
            <person name="Palaniappan K."/>
            <person name="Land M."/>
            <person name="Hauser L."/>
            <person name="Chang Y.J."/>
            <person name="Jeffries C.D."/>
            <person name="Detter J.C."/>
            <person name="Rohde M."/>
            <person name="Goker M."/>
            <person name="Bristow J."/>
            <person name="Eisen J.A."/>
            <person name="Markowitz V."/>
            <person name="Hugenholtz P."/>
            <person name="Klenk H.P."/>
            <person name="Kyrpides N.C."/>
        </authorList>
    </citation>
    <scope>NUCLEOTIDE SEQUENCE [LARGE SCALE GENOMIC DNA]</scope>
    <source>
        <strain evidence="4">ATCC 33309 / DSM 7299 / CCUG 15893 / LMG 7604 / NCTC 12251 / CI</strain>
    </source>
</reference>
<dbReference type="EMBL" id="CP001999">
    <property type="protein sequence ID" value="ADG94570.1"/>
    <property type="molecule type" value="Genomic_DNA"/>
</dbReference>
<feature type="domain" description="Glycosyltransferase Maf N-terminal" evidence="2">
    <location>
        <begin position="14"/>
        <end position="200"/>
    </location>
</feature>
<evidence type="ECO:0000313" key="3">
    <source>
        <dbReference type="EMBL" id="ADG94570.1"/>
    </source>
</evidence>
<dbReference type="eggNOG" id="COG2604">
    <property type="taxonomic scope" value="Bacteria"/>
</dbReference>
<evidence type="ECO:0000313" key="4">
    <source>
        <dbReference type="Proteomes" id="UP000000939"/>
    </source>
</evidence>
<feature type="domain" description="6-hydroxymethylpterin diphosphokinase MptE-like" evidence="1">
    <location>
        <begin position="274"/>
        <end position="426"/>
    </location>
</feature>
<evidence type="ECO:0000259" key="2">
    <source>
        <dbReference type="Pfam" id="PF20157"/>
    </source>
</evidence>
<dbReference type="KEGG" id="ant:Arnit_2922"/>
<proteinExistence type="predicted"/>